<feature type="domain" description="Peptidase S1" evidence="8">
    <location>
        <begin position="188"/>
        <end position="415"/>
    </location>
</feature>
<dbReference type="PANTHER" id="PTHR46393:SF1">
    <property type="entry name" value="COMPLEMENT FACTOR B"/>
    <property type="match status" value="1"/>
</dbReference>
<dbReference type="GO" id="GO:0004252">
    <property type="term" value="F:serine-type endopeptidase activity"/>
    <property type="evidence" value="ECO:0007669"/>
    <property type="project" value="InterPro"/>
</dbReference>
<dbReference type="GO" id="GO:0070062">
    <property type="term" value="C:extracellular exosome"/>
    <property type="evidence" value="ECO:0007669"/>
    <property type="project" value="TreeGrafter"/>
</dbReference>
<dbReference type="KEGG" id="tsr:106544271"/>
<dbReference type="InterPro" id="IPR002035">
    <property type="entry name" value="VWF_A"/>
</dbReference>
<dbReference type="AlphaFoldDB" id="A0A6I9XZE8"/>
<sequence length="421" mass="46936">MFPLLGLLGLIKPHQLMPCSTLHFDFPAHELKPGTNIGKGLRSVYEMMIAQEEEEVRRGLNPPPVSTTTRHIIILLTDGNYNLGGSPSLIIQQIKKFLKIGSSSPNPRDDHLGKMTIHEPDGFISPLLHLSRLDVYAFGNGPDVDVENINELASHKPNERHGFILKDLSELQEVLEESLGEEPRQEICKGVIVSDQYILTAAHCLAGIKDISVILGTTNFAVAEIQYHPEYNSEKIKNKDSPEFYNYDVALVKLKEKHLPSFTSSSNGSCCATTQTYFQTSLPQPASFKICCHYNYQSFPATMVAQKMACNLDAAKAKGYVNVANISEMVNEHFLCTGGIDPQVDPNVCSYDSGGPLLIQRRLRYVQVSGNLSQIQPNRPTFQPSNITGSLFPTHVRDFHINIFKILPWLKEQLGTEVEFL</sequence>
<dbReference type="SUPFAM" id="SSF53300">
    <property type="entry name" value="vWA-like"/>
    <property type="match status" value="1"/>
</dbReference>
<dbReference type="PROSITE" id="PS00134">
    <property type="entry name" value="TRYPSIN_HIS"/>
    <property type="match status" value="1"/>
</dbReference>
<evidence type="ECO:0000256" key="6">
    <source>
        <dbReference type="ARBA" id="ARBA00023180"/>
    </source>
</evidence>
<keyword evidence="9" id="KW-1185">Reference proteome</keyword>
<dbReference type="InterPro" id="IPR009003">
    <property type="entry name" value="Peptidase_S1_PA"/>
</dbReference>
<dbReference type="InterPro" id="IPR001254">
    <property type="entry name" value="Trypsin_dom"/>
</dbReference>
<dbReference type="RefSeq" id="XP_013915983.1">
    <property type="nucleotide sequence ID" value="XM_014060508.1"/>
</dbReference>
<evidence type="ECO:0000259" key="8">
    <source>
        <dbReference type="PROSITE" id="PS50240"/>
    </source>
</evidence>
<name>A0A6I9XZE8_9SAUR</name>
<dbReference type="Gene3D" id="3.40.50.410">
    <property type="entry name" value="von Willebrand factor, type A domain"/>
    <property type="match status" value="1"/>
</dbReference>
<evidence type="ECO:0000256" key="1">
    <source>
        <dbReference type="ARBA" id="ARBA00009228"/>
    </source>
</evidence>
<dbReference type="InterPro" id="IPR001314">
    <property type="entry name" value="Peptidase_S1A"/>
</dbReference>
<dbReference type="OrthoDB" id="9981647at2759"/>
<evidence type="ECO:0000259" key="7">
    <source>
        <dbReference type="PROSITE" id="PS50234"/>
    </source>
</evidence>
<proteinExistence type="inferred from homology"/>
<dbReference type="GO" id="GO:0045087">
    <property type="term" value="P:innate immune response"/>
    <property type="evidence" value="ECO:0007669"/>
    <property type="project" value="UniProtKB-KW"/>
</dbReference>
<evidence type="ECO:0000256" key="3">
    <source>
        <dbReference type="ARBA" id="ARBA00022659"/>
    </source>
</evidence>
<dbReference type="SMART" id="SM00020">
    <property type="entry name" value="Tryp_SPc"/>
    <property type="match status" value="1"/>
</dbReference>
<keyword evidence="2" id="KW-0399">Innate immunity</keyword>
<dbReference type="PROSITE" id="PS50240">
    <property type="entry name" value="TRYPSIN_DOM"/>
    <property type="match status" value="1"/>
</dbReference>
<evidence type="ECO:0000256" key="2">
    <source>
        <dbReference type="ARBA" id="ARBA00022588"/>
    </source>
</evidence>
<keyword evidence="6" id="KW-0325">Glycoprotein</keyword>
<dbReference type="Gene3D" id="2.40.10.120">
    <property type="match status" value="1"/>
</dbReference>
<dbReference type="GO" id="GO:0009617">
    <property type="term" value="P:response to bacterium"/>
    <property type="evidence" value="ECO:0007669"/>
    <property type="project" value="TreeGrafter"/>
</dbReference>
<evidence type="ECO:0000313" key="10">
    <source>
        <dbReference type="RefSeq" id="XP_013915983.1"/>
    </source>
</evidence>
<dbReference type="PRINTS" id="PR00722">
    <property type="entry name" value="CHYMOTRYPSIN"/>
</dbReference>
<dbReference type="GO" id="GO:0006956">
    <property type="term" value="P:complement activation"/>
    <property type="evidence" value="ECO:0007669"/>
    <property type="project" value="TreeGrafter"/>
</dbReference>
<dbReference type="InterPro" id="IPR018114">
    <property type="entry name" value="TRYPSIN_HIS"/>
</dbReference>
<dbReference type="GO" id="GO:0006508">
    <property type="term" value="P:proteolysis"/>
    <property type="evidence" value="ECO:0007669"/>
    <property type="project" value="InterPro"/>
</dbReference>
<dbReference type="GeneID" id="106544271"/>
<accession>A0A6I9XZE8</accession>
<gene>
    <name evidence="10" type="primary">LOC106544271</name>
</gene>
<organism evidence="9 10">
    <name type="scientific">Thamnophis sirtalis</name>
    <dbReference type="NCBI Taxonomy" id="35019"/>
    <lineage>
        <taxon>Eukaryota</taxon>
        <taxon>Metazoa</taxon>
        <taxon>Chordata</taxon>
        <taxon>Craniata</taxon>
        <taxon>Vertebrata</taxon>
        <taxon>Euteleostomi</taxon>
        <taxon>Lepidosauria</taxon>
        <taxon>Squamata</taxon>
        <taxon>Bifurcata</taxon>
        <taxon>Unidentata</taxon>
        <taxon>Episquamata</taxon>
        <taxon>Toxicofera</taxon>
        <taxon>Serpentes</taxon>
        <taxon>Colubroidea</taxon>
        <taxon>Colubridae</taxon>
        <taxon>Natricinae</taxon>
        <taxon>Thamnophis</taxon>
    </lineage>
</organism>
<keyword evidence="3" id="KW-0768">Sushi</keyword>
<evidence type="ECO:0000256" key="4">
    <source>
        <dbReference type="ARBA" id="ARBA00022737"/>
    </source>
</evidence>
<dbReference type="Pfam" id="PF00089">
    <property type="entry name" value="Trypsin"/>
    <property type="match status" value="1"/>
</dbReference>
<protein>
    <submittedName>
        <fullName evidence="10">Complement factor B-like</fullName>
    </submittedName>
</protein>
<dbReference type="SUPFAM" id="SSF50494">
    <property type="entry name" value="Trypsin-like serine proteases"/>
    <property type="match status" value="1"/>
</dbReference>
<keyword evidence="5" id="KW-0391">Immunity</keyword>
<keyword evidence="4" id="KW-0677">Repeat</keyword>
<dbReference type="PROSITE" id="PS50234">
    <property type="entry name" value="VWFA"/>
    <property type="match status" value="1"/>
</dbReference>
<dbReference type="Pfam" id="PF00092">
    <property type="entry name" value="VWA"/>
    <property type="match status" value="1"/>
</dbReference>
<evidence type="ECO:0000256" key="5">
    <source>
        <dbReference type="ARBA" id="ARBA00022859"/>
    </source>
</evidence>
<reference evidence="10" key="1">
    <citation type="submission" date="2025-08" db="UniProtKB">
        <authorList>
            <consortium name="RefSeq"/>
        </authorList>
    </citation>
    <scope>IDENTIFICATION</scope>
    <source>
        <tissue evidence="10">Skeletal muscle</tissue>
    </source>
</reference>
<feature type="domain" description="VWFA" evidence="7">
    <location>
        <begin position="34"/>
        <end position="179"/>
    </location>
</feature>
<comment type="similarity">
    <text evidence="1">Belongs to the peptidase S1 family. Snake venom subfamily.</text>
</comment>
<evidence type="ECO:0000313" key="9">
    <source>
        <dbReference type="Proteomes" id="UP000504617"/>
    </source>
</evidence>
<dbReference type="InterPro" id="IPR036465">
    <property type="entry name" value="vWFA_dom_sf"/>
</dbReference>
<dbReference type="PANTHER" id="PTHR46393">
    <property type="entry name" value="SUSHI DOMAIN-CONTAINING PROTEIN"/>
    <property type="match status" value="1"/>
</dbReference>
<dbReference type="Proteomes" id="UP000504617">
    <property type="component" value="Unplaced"/>
</dbReference>